<sequence>MSVRAGEQEKVWYRSDRVFWSGGGWFFLTREKTQEGPFTSRLEAEQELNFYIRHIVEWGLYKEA</sequence>
<dbReference type="Pfam" id="PF19837">
    <property type="entry name" value="DUF6316"/>
    <property type="match status" value="1"/>
</dbReference>
<protein>
    <recommendedName>
        <fullName evidence="1">DUF6316 domain-containing protein</fullName>
    </recommendedName>
</protein>
<dbReference type="EMBL" id="CP022684">
    <property type="protein sequence ID" value="AUM12897.1"/>
    <property type="molecule type" value="Genomic_DNA"/>
</dbReference>
<organism evidence="2 3">
    <name type="scientific">Ketobacter alkanivorans</name>
    <dbReference type="NCBI Taxonomy" id="1917421"/>
    <lineage>
        <taxon>Bacteria</taxon>
        <taxon>Pseudomonadati</taxon>
        <taxon>Pseudomonadota</taxon>
        <taxon>Gammaproteobacteria</taxon>
        <taxon>Pseudomonadales</taxon>
        <taxon>Ketobacteraceae</taxon>
        <taxon>Ketobacter</taxon>
    </lineage>
</organism>
<evidence type="ECO:0000313" key="2">
    <source>
        <dbReference type="EMBL" id="AUM12897.1"/>
    </source>
</evidence>
<dbReference type="Proteomes" id="UP000235116">
    <property type="component" value="Chromosome"/>
</dbReference>
<dbReference type="OrthoDB" id="6199386at2"/>
<evidence type="ECO:0000313" key="3">
    <source>
        <dbReference type="Proteomes" id="UP000235116"/>
    </source>
</evidence>
<name>A0A2K9LKY7_9GAMM</name>
<dbReference type="InterPro" id="IPR045630">
    <property type="entry name" value="DUF6316"/>
</dbReference>
<feature type="domain" description="DUF6316" evidence="1">
    <location>
        <begin position="4"/>
        <end position="55"/>
    </location>
</feature>
<proteinExistence type="predicted"/>
<reference evidence="3" key="1">
    <citation type="submission" date="2017-08" db="EMBL/GenBank/DDBJ databases">
        <title>Direct submision.</title>
        <authorList>
            <person name="Kim S.-J."/>
            <person name="Rhee S.-K."/>
        </authorList>
    </citation>
    <scope>NUCLEOTIDE SEQUENCE [LARGE SCALE GENOMIC DNA]</scope>
    <source>
        <strain evidence="3">GI5</strain>
    </source>
</reference>
<dbReference type="RefSeq" id="WP_101894279.1">
    <property type="nucleotide sequence ID" value="NZ_CP022684.1"/>
</dbReference>
<accession>A0A2K9LKY7</accession>
<evidence type="ECO:0000259" key="1">
    <source>
        <dbReference type="Pfam" id="PF19837"/>
    </source>
</evidence>
<gene>
    <name evidence="2" type="ORF">Kalk_10895</name>
</gene>
<dbReference type="AlphaFoldDB" id="A0A2K9LKY7"/>
<dbReference type="KEGG" id="kak:Kalk_10895"/>
<keyword evidence="3" id="KW-1185">Reference proteome</keyword>